<organism evidence="2 3">
    <name type="scientific">Saguinus oedipus</name>
    <name type="common">Cotton-top tamarin</name>
    <name type="synonym">Oedipomidas oedipus</name>
    <dbReference type="NCBI Taxonomy" id="9490"/>
    <lineage>
        <taxon>Eukaryota</taxon>
        <taxon>Metazoa</taxon>
        <taxon>Chordata</taxon>
        <taxon>Craniata</taxon>
        <taxon>Vertebrata</taxon>
        <taxon>Euteleostomi</taxon>
        <taxon>Mammalia</taxon>
        <taxon>Eutheria</taxon>
        <taxon>Euarchontoglires</taxon>
        <taxon>Primates</taxon>
        <taxon>Haplorrhini</taxon>
        <taxon>Platyrrhini</taxon>
        <taxon>Cebidae</taxon>
        <taxon>Callitrichinae</taxon>
        <taxon>Saguinus</taxon>
    </lineage>
</organism>
<sequence>MCGGEGVAAPPSKPECGIEGETVIGNNIQLTCLSQEGSPAPQYSWKRYDILNQEQPLAQPGKGAAGKVGSSRPAAADWLGVARGDSGNQSDPPEGRFPAPPLSPSL</sequence>
<gene>
    <name evidence="2" type="ORF">P7K49_037758</name>
</gene>
<proteinExistence type="predicted"/>
<keyword evidence="3" id="KW-1185">Reference proteome</keyword>
<dbReference type="EMBL" id="JASSZA010000022">
    <property type="protein sequence ID" value="KAK2084725.1"/>
    <property type="molecule type" value="Genomic_DNA"/>
</dbReference>
<dbReference type="Proteomes" id="UP001266305">
    <property type="component" value="Unassembled WGS sequence"/>
</dbReference>
<accession>A0ABQ9TIX8</accession>
<evidence type="ECO:0000313" key="2">
    <source>
        <dbReference type="EMBL" id="KAK2084725.1"/>
    </source>
</evidence>
<evidence type="ECO:0000256" key="1">
    <source>
        <dbReference type="SAM" id="MobiDB-lite"/>
    </source>
</evidence>
<dbReference type="InterPro" id="IPR013783">
    <property type="entry name" value="Ig-like_fold"/>
</dbReference>
<dbReference type="InterPro" id="IPR042474">
    <property type="entry name" value="A33"/>
</dbReference>
<comment type="caution">
    <text evidence="2">The sequence shown here is derived from an EMBL/GenBank/DDBJ whole genome shotgun (WGS) entry which is preliminary data.</text>
</comment>
<dbReference type="InterPro" id="IPR036179">
    <property type="entry name" value="Ig-like_dom_sf"/>
</dbReference>
<reference evidence="2 3" key="1">
    <citation type="submission" date="2023-05" db="EMBL/GenBank/DDBJ databases">
        <title>B98-5 Cell Line De Novo Hybrid Assembly: An Optical Mapping Approach.</title>
        <authorList>
            <person name="Kananen K."/>
            <person name="Auerbach J.A."/>
            <person name="Kautto E."/>
            <person name="Blachly J.S."/>
        </authorList>
    </citation>
    <scope>NUCLEOTIDE SEQUENCE [LARGE SCALE GENOMIC DNA]</scope>
    <source>
        <strain evidence="2">B95-8</strain>
        <tissue evidence="2">Cell line</tissue>
    </source>
</reference>
<dbReference type="PANTHER" id="PTHR44969:SF1">
    <property type="entry name" value="CELL SURFACE A33 ANTIGEN"/>
    <property type="match status" value="1"/>
</dbReference>
<dbReference type="SUPFAM" id="SSF48726">
    <property type="entry name" value="Immunoglobulin"/>
    <property type="match status" value="1"/>
</dbReference>
<name>A0ABQ9TIX8_SAGOE</name>
<dbReference type="Gene3D" id="2.60.40.10">
    <property type="entry name" value="Immunoglobulins"/>
    <property type="match status" value="1"/>
</dbReference>
<feature type="region of interest" description="Disordered" evidence="1">
    <location>
        <begin position="56"/>
        <end position="106"/>
    </location>
</feature>
<dbReference type="PANTHER" id="PTHR44969">
    <property type="entry name" value="CELL SURFACE A33 ANTIGEN"/>
    <property type="match status" value="1"/>
</dbReference>
<evidence type="ECO:0000313" key="3">
    <source>
        <dbReference type="Proteomes" id="UP001266305"/>
    </source>
</evidence>
<evidence type="ECO:0008006" key="4">
    <source>
        <dbReference type="Google" id="ProtNLM"/>
    </source>
</evidence>
<protein>
    <recommendedName>
        <fullName evidence="4">Ig-like domain-containing protein</fullName>
    </recommendedName>
</protein>